<dbReference type="InterPro" id="IPR036170">
    <property type="entry name" value="YezG-like_sf"/>
</dbReference>
<proteinExistence type="predicted"/>
<accession>A0A176QFD3</accession>
<dbReference type="AlphaFoldDB" id="A0A176QFD3"/>
<protein>
    <submittedName>
        <fullName evidence="1">Uncharacterized protein</fullName>
    </submittedName>
</protein>
<sequence length="177" mass="20082">MDLDQVSALQQDIVRSMVDDAPARWDRLEFEMTLVGGYASFAPYAVTGDVREIYGGTYAAGMAGLGLKDAMFEPGRGSWLSFTCAVSPSHSFDFAFNYDEPVSFGIEGGPADETWERELTDHPRSWALIPDWCYVKRTFSEVEWDRRRAKMARTRARIRARQSRSDAIRTRLGLPLR</sequence>
<dbReference type="Proteomes" id="UP000076976">
    <property type="component" value="Unassembled WGS sequence"/>
</dbReference>
<name>A0A176QFD3_9MICO</name>
<gene>
    <name evidence="1" type="ORF">AWH69_00685</name>
</gene>
<keyword evidence="2" id="KW-1185">Reference proteome</keyword>
<comment type="caution">
    <text evidence="1">The sequence shown here is derived from an EMBL/GenBank/DDBJ whole genome shotgun (WGS) entry which is preliminary data.</text>
</comment>
<dbReference type="EMBL" id="LQZG01000001">
    <property type="protein sequence ID" value="OAB88368.1"/>
    <property type="molecule type" value="Genomic_DNA"/>
</dbReference>
<reference evidence="1 2" key="1">
    <citation type="submission" date="2016-01" db="EMBL/GenBank/DDBJ databases">
        <title>Janibacter melonis strain CD11_4 genome sequencing and assembly.</title>
        <authorList>
            <person name="Nair G.R."/>
            <person name="Kaur G."/>
            <person name="Chander A.M."/>
            <person name="Mayilraj S."/>
        </authorList>
    </citation>
    <scope>NUCLEOTIDE SEQUENCE [LARGE SCALE GENOMIC DNA]</scope>
    <source>
        <strain evidence="1 2">CD11-4</strain>
    </source>
</reference>
<dbReference type="STRING" id="262209.AWH69_00685"/>
<evidence type="ECO:0000313" key="2">
    <source>
        <dbReference type="Proteomes" id="UP000076976"/>
    </source>
</evidence>
<evidence type="ECO:0000313" key="1">
    <source>
        <dbReference type="EMBL" id="OAB88368.1"/>
    </source>
</evidence>
<organism evidence="1 2">
    <name type="scientific">Janibacter melonis</name>
    <dbReference type="NCBI Taxonomy" id="262209"/>
    <lineage>
        <taxon>Bacteria</taxon>
        <taxon>Bacillati</taxon>
        <taxon>Actinomycetota</taxon>
        <taxon>Actinomycetes</taxon>
        <taxon>Micrococcales</taxon>
        <taxon>Intrasporangiaceae</taxon>
        <taxon>Janibacter</taxon>
    </lineage>
</organism>
<dbReference type="SUPFAM" id="SSF160424">
    <property type="entry name" value="BH3703-like"/>
    <property type="match status" value="1"/>
</dbReference>